<proteinExistence type="predicted"/>
<dbReference type="PROSITE" id="PS50801">
    <property type="entry name" value="STAS"/>
    <property type="match status" value="1"/>
</dbReference>
<reference evidence="2" key="1">
    <citation type="submission" date="2023-07" db="EMBL/GenBank/DDBJ databases">
        <title>Functional and genomic diversity of the sorghum phyllosphere microbiome.</title>
        <authorList>
            <person name="Shade A."/>
        </authorList>
    </citation>
    <scope>NUCLEOTIDE SEQUENCE</scope>
    <source>
        <strain evidence="2">SORGH_AS_1067</strain>
    </source>
</reference>
<protein>
    <submittedName>
        <fullName evidence="2">Anti-anti-sigma factor</fullName>
    </submittedName>
</protein>
<dbReference type="Proteomes" id="UP001239215">
    <property type="component" value="Unassembled WGS sequence"/>
</dbReference>
<name>A0AAJ1X3H3_9ACTN</name>
<dbReference type="CDD" id="cd07043">
    <property type="entry name" value="STAS_anti-anti-sigma_factors"/>
    <property type="match status" value="1"/>
</dbReference>
<feature type="domain" description="STAS" evidence="1">
    <location>
        <begin position="34"/>
        <end position="104"/>
    </location>
</feature>
<dbReference type="InterPro" id="IPR036513">
    <property type="entry name" value="STAS_dom_sf"/>
</dbReference>
<evidence type="ECO:0000259" key="1">
    <source>
        <dbReference type="PROSITE" id="PS50801"/>
    </source>
</evidence>
<comment type="caution">
    <text evidence="2">The sequence shown here is derived from an EMBL/GenBank/DDBJ whole genome shotgun (WGS) entry which is preliminary data.</text>
</comment>
<dbReference type="AlphaFoldDB" id="A0AAJ1X3H3"/>
<evidence type="ECO:0000313" key="2">
    <source>
        <dbReference type="EMBL" id="MDQ1104542.1"/>
    </source>
</evidence>
<sequence length="121" mass="12513">MSGATGVPRAFRGLTYSAPVTATSFSATSAPGSLVLSGDIDAADHRALNDLIEQASETFTQNLTVDLRAVTFLPSIIVGVLARATVLAKKNGAQVTLVAAEGSVPQRVLTVCKIPFQQVDA</sequence>
<dbReference type="Gene3D" id="3.30.750.24">
    <property type="entry name" value="STAS domain"/>
    <property type="match status" value="1"/>
</dbReference>
<dbReference type="EMBL" id="JAUTAN010000001">
    <property type="protein sequence ID" value="MDQ1104542.1"/>
    <property type="molecule type" value="Genomic_DNA"/>
</dbReference>
<dbReference type="Pfam" id="PF13466">
    <property type="entry name" value="STAS_2"/>
    <property type="match status" value="1"/>
</dbReference>
<accession>A0AAJ1X3H3</accession>
<evidence type="ECO:0000313" key="3">
    <source>
        <dbReference type="Proteomes" id="UP001239215"/>
    </source>
</evidence>
<dbReference type="InterPro" id="IPR002645">
    <property type="entry name" value="STAS_dom"/>
</dbReference>
<gene>
    <name evidence="2" type="ORF">QE405_001826</name>
</gene>
<dbReference type="InterPro" id="IPR058548">
    <property type="entry name" value="MlaB-like_STAS"/>
</dbReference>
<dbReference type="SUPFAM" id="SSF52091">
    <property type="entry name" value="SpoIIaa-like"/>
    <property type="match status" value="1"/>
</dbReference>
<organism evidence="2 3">
    <name type="scientific">Nocardioides zeae</name>
    <dbReference type="NCBI Taxonomy" id="1457234"/>
    <lineage>
        <taxon>Bacteria</taxon>
        <taxon>Bacillati</taxon>
        <taxon>Actinomycetota</taxon>
        <taxon>Actinomycetes</taxon>
        <taxon>Propionibacteriales</taxon>
        <taxon>Nocardioidaceae</taxon>
        <taxon>Nocardioides</taxon>
    </lineage>
</organism>